<dbReference type="SUPFAM" id="SSF53649">
    <property type="entry name" value="Alkaline phosphatase-like"/>
    <property type="match status" value="1"/>
</dbReference>
<dbReference type="InterPro" id="IPR024607">
    <property type="entry name" value="Sulfatase_CS"/>
</dbReference>
<dbReference type="GO" id="GO:0004065">
    <property type="term" value="F:arylsulfatase activity"/>
    <property type="evidence" value="ECO:0007669"/>
    <property type="project" value="TreeGrafter"/>
</dbReference>
<accession>A0A953HPN7</accession>
<dbReference type="PANTHER" id="PTHR42693:SF53">
    <property type="entry name" value="ENDO-4-O-SULFATASE"/>
    <property type="match status" value="1"/>
</dbReference>
<evidence type="ECO:0000313" key="8">
    <source>
        <dbReference type="EMBL" id="MBY5958954.1"/>
    </source>
</evidence>
<evidence type="ECO:0000313" key="9">
    <source>
        <dbReference type="Proteomes" id="UP000753961"/>
    </source>
</evidence>
<comment type="caution">
    <text evidence="8">The sequence shown here is derived from an EMBL/GenBank/DDBJ whole genome shotgun (WGS) entry which is preliminary data.</text>
</comment>
<dbReference type="InterPro" id="IPR050738">
    <property type="entry name" value="Sulfatase"/>
</dbReference>
<dbReference type="PROSITE" id="PS00523">
    <property type="entry name" value="SULFATASE_1"/>
    <property type="match status" value="1"/>
</dbReference>
<dbReference type="AlphaFoldDB" id="A0A953HPN7"/>
<dbReference type="PROSITE" id="PS00149">
    <property type="entry name" value="SULFATASE_2"/>
    <property type="match status" value="1"/>
</dbReference>
<evidence type="ECO:0000256" key="6">
    <source>
        <dbReference type="SAM" id="Phobius"/>
    </source>
</evidence>
<comment type="similarity">
    <text evidence="1">Belongs to the sulfatase family.</text>
</comment>
<reference evidence="8" key="1">
    <citation type="submission" date="2021-06" db="EMBL/GenBank/DDBJ databases">
        <title>44 bacteria genomes isolated from Dapeng, Shenzhen.</title>
        <authorList>
            <person name="Zheng W."/>
            <person name="Yu S."/>
            <person name="Huang Y."/>
        </authorList>
    </citation>
    <scope>NUCLEOTIDE SEQUENCE</scope>
    <source>
        <strain evidence="8">DP5N28-2</strain>
    </source>
</reference>
<dbReference type="GO" id="GO:0046872">
    <property type="term" value="F:metal ion binding"/>
    <property type="evidence" value="ECO:0007669"/>
    <property type="project" value="UniProtKB-KW"/>
</dbReference>
<feature type="region of interest" description="Disordered" evidence="5">
    <location>
        <begin position="474"/>
        <end position="497"/>
    </location>
</feature>
<evidence type="ECO:0000259" key="7">
    <source>
        <dbReference type="Pfam" id="PF00884"/>
    </source>
</evidence>
<name>A0A953HPN7_9BACT</name>
<dbReference type="InterPro" id="IPR017850">
    <property type="entry name" value="Alkaline_phosphatase_core_sf"/>
</dbReference>
<evidence type="ECO:0000256" key="4">
    <source>
        <dbReference type="ARBA" id="ARBA00022837"/>
    </source>
</evidence>
<dbReference type="Pfam" id="PF00884">
    <property type="entry name" value="Sulfatase"/>
    <property type="match status" value="2"/>
</dbReference>
<organism evidence="8 9">
    <name type="scientific">Membranihabitans marinus</name>
    <dbReference type="NCBI Taxonomy" id="1227546"/>
    <lineage>
        <taxon>Bacteria</taxon>
        <taxon>Pseudomonadati</taxon>
        <taxon>Bacteroidota</taxon>
        <taxon>Saprospiria</taxon>
        <taxon>Saprospirales</taxon>
        <taxon>Saprospiraceae</taxon>
        <taxon>Membranihabitans</taxon>
    </lineage>
</organism>
<feature type="domain" description="Sulfatase N-terminal" evidence="7">
    <location>
        <begin position="37"/>
        <end position="140"/>
    </location>
</feature>
<dbReference type="RefSeq" id="WP_222580492.1">
    <property type="nucleotide sequence ID" value="NZ_JAHVHU010000011.1"/>
</dbReference>
<dbReference type="EMBL" id="JAHVHU010000011">
    <property type="protein sequence ID" value="MBY5958954.1"/>
    <property type="molecule type" value="Genomic_DNA"/>
</dbReference>
<dbReference type="CDD" id="cd16027">
    <property type="entry name" value="SGSH"/>
    <property type="match status" value="1"/>
</dbReference>
<evidence type="ECO:0000256" key="2">
    <source>
        <dbReference type="ARBA" id="ARBA00022723"/>
    </source>
</evidence>
<keyword evidence="3" id="KW-0378">Hydrolase</keyword>
<dbReference type="Gene3D" id="3.40.720.10">
    <property type="entry name" value="Alkaline Phosphatase, subunit A"/>
    <property type="match status" value="1"/>
</dbReference>
<evidence type="ECO:0000256" key="5">
    <source>
        <dbReference type="SAM" id="MobiDB-lite"/>
    </source>
</evidence>
<keyword evidence="6" id="KW-0812">Transmembrane</keyword>
<evidence type="ECO:0000256" key="3">
    <source>
        <dbReference type="ARBA" id="ARBA00022801"/>
    </source>
</evidence>
<feature type="transmembrane region" description="Helical" evidence="6">
    <location>
        <begin position="12"/>
        <end position="32"/>
    </location>
</feature>
<gene>
    <name evidence="8" type="ORF">KUV50_12455</name>
</gene>
<feature type="domain" description="Sulfatase N-terminal" evidence="7">
    <location>
        <begin position="160"/>
        <end position="306"/>
    </location>
</feature>
<keyword evidence="9" id="KW-1185">Reference proteome</keyword>
<keyword evidence="4" id="KW-0106">Calcium</keyword>
<protein>
    <submittedName>
        <fullName evidence="8">Sulfatase</fullName>
    </submittedName>
</protein>
<dbReference type="PANTHER" id="PTHR42693">
    <property type="entry name" value="ARYLSULFATASE FAMILY MEMBER"/>
    <property type="match status" value="1"/>
</dbReference>
<keyword evidence="6" id="KW-0472">Membrane</keyword>
<evidence type="ECO:0000256" key="1">
    <source>
        <dbReference type="ARBA" id="ARBA00008779"/>
    </source>
</evidence>
<proteinExistence type="inferred from homology"/>
<sequence length="497" mass="55944">MINDYIKGVNSPSFFFVIIINSLCFFFPKSIFANEKPNIVLIIADDLGWNDLGCYGNSIVATPNIDRIAKGGLKFTNAYLTTSSCSPSRASIITGRYPHNTGFPEFTFNGGIADELPVLPELLKKAGYYTAQAGKWHLDNVVFDSINKDDIGPGGESNWVTTLKNRPKNKPFFMWFASTDPHRKWGANQFRGSNNPDNITPPPFLANTAETRQDLAKYYDEITRFDFYVGEVEKELQRQGVLNNTVIIIISDNGRAFPRCKTRLYDSGIKTPLIIKWVDGIDSVGIESSSMVSVIDIAPTLLDIADGNIPKSFQGKSFKTLLNKPQLNFRTYIFAEHNWHGFETHERMVRTNSFMYIINRRPSLSNPPPMDAIKSPSFDDLIRLKGKGQLTDAQADIFITPRPYEELFNCIDDPYQIANVASLPEYKEVLSSLRNIMIEWQQDTHDTTPENLTPDWVDRETGELLDLINNEPGEHLEHRGENPGGPRALTITSGGPF</sequence>
<keyword evidence="6" id="KW-1133">Transmembrane helix</keyword>
<dbReference type="Proteomes" id="UP000753961">
    <property type="component" value="Unassembled WGS sequence"/>
</dbReference>
<dbReference type="InterPro" id="IPR000917">
    <property type="entry name" value="Sulfatase_N"/>
</dbReference>
<keyword evidence="2" id="KW-0479">Metal-binding</keyword>